<keyword evidence="8 12" id="KW-0406">Ion transport</keyword>
<dbReference type="PANTHER" id="PTHR11690">
    <property type="entry name" value="AMILORIDE-SENSITIVE SODIUM CHANNEL-RELATED"/>
    <property type="match status" value="1"/>
</dbReference>
<keyword evidence="10 12" id="KW-0739">Sodium transport</keyword>
<dbReference type="EMBL" id="OU895880">
    <property type="protein sequence ID" value="CAG9810957.1"/>
    <property type="molecule type" value="Genomic_DNA"/>
</dbReference>
<evidence type="ECO:0000256" key="12">
    <source>
        <dbReference type="RuleBase" id="RU000679"/>
    </source>
</evidence>
<reference evidence="14" key="1">
    <citation type="submission" date="2022-01" db="EMBL/GenBank/DDBJ databases">
        <authorList>
            <person name="King R."/>
        </authorList>
    </citation>
    <scope>NUCLEOTIDE SEQUENCE</scope>
</reference>
<dbReference type="InterPro" id="IPR001873">
    <property type="entry name" value="ENaC"/>
</dbReference>
<accession>A0A9N9WVL0</accession>
<keyword evidence="15" id="KW-1185">Reference proteome</keyword>
<dbReference type="GO" id="GO:0005886">
    <property type="term" value="C:plasma membrane"/>
    <property type="evidence" value="ECO:0007669"/>
    <property type="project" value="TreeGrafter"/>
</dbReference>
<evidence type="ECO:0000256" key="3">
    <source>
        <dbReference type="ARBA" id="ARBA00022448"/>
    </source>
</evidence>
<protein>
    <submittedName>
        <fullName evidence="14">Uncharacterized protein</fullName>
    </submittedName>
</protein>
<evidence type="ECO:0000256" key="4">
    <source>
        <dbReference type="ARBA" id="ARBA00022461"/>
    </source>
</evidence>
<dbReference type="GO" id="GO:0015280">
    <property type="term" value="F:ligand-gated sodium channel activity"/>
    <property type="evidence" value="ECO:0007669"/>
    <property type="project" value="TreeGrafter"/>
</dbReference>
<keyword evidence="11 12" id="KW-0407">Ion channel</keyword>
<evidence type="ECO:0000256" key="10">
    <source>
        <dbReference type="ARBA" id="ARBA00023201"/>
    </source>
</evidence>
<sequence>MYSNKSILIKIFKFFGYLLLLIGLSYQIQRLYKKLKIEPEIFSKESSIQSSQIPFPAVTVCPPTNVKNEAWNPEFLRLNNLTVNDLRGASLQTCPNHDMYMLYNDSDVNVVDVLLKSSLTVAENINHCGINKYWVDNMDCDKLFIKSVTEFGICYTFNMLGHDLLFNDQVSSDFDTFKRTKIAKTWDPEQVMNESRHENDTDPPTWSLEHGYLSNVEFVQPAKALKMQTLLINIIGLSNDSFCQERERNYKLMLHLPNELAQISYETIDIPFGIDDNILISADVSQNEESLRSFKPDKRGCYFEGEKSLKVFKSYTKANCEYECMTDFVNATCGCVKFSMPRTKDMKVCDFIQYSCIMTITDIFPRSYYEDQDNQKKFSDYPCGCLPSCTEIKYKVIKNERRNKEIGYIKGNYLLADIKVTFADSQIEKTSNYVTYELENFIFDIGGLIGLFLGSSILSVLELIVSIFRTIKNYTQRVRNTLTLRNERKIEEQAQFRKNRRSVTTIYSQRSEMVELEVVDFGN</sequence>
<comment type="subcellular location">
    <subcellularLocation>
        <location evidence="1">Membrane</location>
        <topology evidence="1">Multi-pass membrane protein</topology>
    </subcellularLocation>
</comment>
<evidence type="ECO:0000256" key="5">
    <source>
        <dbReference type="ARBA" id="ARBA00022692"/>
    </source>
</evidence>
<feature type="transmembrane region" description="Helical" evidence="13">
    <location>
        <begin position="7"/>
        <end position="26"/>
    </location>
</feature>
<dbReference type="Gene3D" id="1.10.287.820">
    <property type="entry name" value="Acid-sensing ion channel domain"/>
    <property type="match status" value="1"/>
</dbReference>
<keyword evidence="4 12" id="KW-0894">Sodium channel</keyword>
<dbReference type="PRINTS" id="PR01078">
    <property type="entry name" value="AMINACHANNEL"/>
</dbReference>
<dbReference type="Proteomes" id="UP001153620">
    <property type="component" value="Chromosome 4"/>
</dbReference>
<evidence type="ECO:0000256" key="11">
    <source>
        <dbReference type="ARBA" id="ARBA00023303"/>
    </source>
</evidence>
<dbReference type="AlphaFoldDB" id="A0A9N9WVL0"/>
<feature type="transmembrane region" description="Helical" evidence="13">
    <location>
        <begin position="441"/>
        <end position="468"/>
    </location>
</feature>
<keyword evidence="9 13" id="KW-0472">Membrane</keyword>
<evidence type="ECO:0000256" key="13">
    <source>
        <dbReference type="SAM" id="Phobius"/>
    </source>
</evidence>
<evidence type="ECO:0000256" key="8">
    <source>
        <dbReference type="ARBA" id="ARBA00023065"/>
    </source>
</evidence>
<proteinExistence type="inferred from homology"/>
<evidence type="ECO:0000256" key="6">
    <source>
        <dbReference type="ARBA" id="ARBA00022989"/>
    </source>
</evidence>
<dbReference type="PANTHER" id="PTHR11690:SF288">
    <property type="entry name" value="AMILORIDE-SENSITIVE NA+ CHANNEL-RELATED"/>
    <property type="match status" value="1"/>
</dbReference>
<keyword evidence="7" id="KW-0915">Sodium</keyword>
<evidence type="ECO:0000256" key="9">
    <source>
        <dbReference type="ARBA" id="ARBA00023136"/>
    </source>
</evidence>
<organism evidence="14 15">
    <name type="scientific">Chironomus riparius</name>
    <dbReference type="NCBI Taxonomy" id="315576"/>
    <lineage>
        <taxon>Eukaryota</taxon>
        <taxon>Metazoa</taxon>
        <taxon>Ecdysozoa</taxon>
        <taxon>Arthropoda</taxon>
        <taxon>Hexapoda</taxon>
        <taxon>Insecta</taxon>
        <taxon>Pterygota</taxon>
        <taxon>Neoptera</taxon>
        <taxon>Endopterygota</taxon>
        <taxon>Diptera</taxon>
        <taxon>Nematocera</taxon>
        <taxon>Chironomoidea</taxon>
        <taxon>Chironomidae</taxon>
        <taxon>Chironominae</taxon>
        <taxon>Chironomus</taxon>
    </lineage>
</organism>
<name>A0A9N9WVL0_9DIPT</name>
<evidence type="ECO:0000313" key="15">
    <source>
        <dbReference type="Proteomes" id="UP001153620"/>
    </source>
</evidence>
<evidence type="ECO:0000313" key="14">
    <source>
        <dbReference type="EMBL" id="CAG9810957.1"/>
    </source>
</evidence>
<keyword evidence="6 13" id="KW-1133">Transmembrane helix</keyword>
<comment type="similarity">
    <text evidence="2 12">Belongs to the amiloride-sensitive sodium channel (TC 1.A.6) family.</text>
</comment>
<reference evidence="14" key="2">
    <citation type="submission" date="2022-10" db="EMBL/GenBank/DDBJ databases">
        <authorList>
            <consortium name="ENA_rothamsted_submissions"/>
            <consortium name="culmorum"/>
            <person name="King R."/>
        </authorList>
    </citation>
    <scope>NUCLEOTIDE SEQUENCE</scope>
</reference>
<keyword evidence="3 12" id="KW-0813">Transport</keyword>
<evidence type="ECO:0000256" key="7">
    <source>
        <dbReference type="ARBA" id="ARBA00023053"/>
    </source>
</evidence>
<evidence type="ECO:0000256" key="2">
    <source>
        <dbReference type="ARBA" id="ARBA00007193"/>
    </source>
</evidence>
<dbReference type="Gene3D" id="1.10.287.770">
    <property type="entry name" value="YojJ-like"/>
    <property type="match status" value="1"/>
</dbReference>
<keyword evidence="5 12" id="KW-0812">Transmembrane</keyword>
<evidence type="ECO:0000256" key="1">
    <source>
        <dbReference type="ARBA" id="ARBA00004141"/>
    </source>
</evidence>
<dbReference type="Pfam" id="PF00858">
    <property type="entry name" value="ASC"/>
    <property type="match status" value="1"/>
</dbReference>
<gene>
    <name evidence="14" type="ORF">CHIRRI_LOCUS13767</name>
</gene>
<dbReference type="OrthoDB" id="7759848at2759"/>